<evidence type="ECO:0000313" key="3">
    <source>
        <dbReference type="Proteomes" id="UP000055035"/>
    </source>
</evidence>
<dbReference type="InterPro" id="IPR029063">
    <property type="entry name" value="SAM-dependent_MTases_sf"/>
</dbReference>
<dbReference type="AlphaFoldDB" id="A0A0W0VAA1"/>
<keyword evidence="3" id="KW-1185">Reference proteome</keyword>
<dbReference type="PATRIC" id="fig|456.5.peg.913"/>
<dbReference type="OrthoDB" id="5635178at2"/>
<accession>A0A0W0VAA1</accession>
<comment type="caution">
    <text evidence="2">The sequence shown here is derived from an EMBL/GenBank/DDBJ whole genome shotgun (WGS) entry which is preliminary data.</text>
</comment>
<sequence length="627" mass="71281">MKELQQLLHCSLLPERNDAFDFPFPESFLYYDLKIDPAETPLVVDDKQVVKLRLLLKTNPKAQALHTGSGVNRAVCCINFANGSKIIRSVLEDHLEKLEHCFIKQSPKFIQTFARMNAKSLDWSHHSMRAYYAKQSTNPSEFYRELHEKIISSIEGLIAGQQFEGINIVDAGCGDGELLKKIESRLQANCKLLGFDFNQSNISTCQQQYSGQCLFRHGDMLQIKEILEDAFFDKTFNSKWPVVLTLSGSLTRLVLNNGFEASSIVMDAASLGVHYVIGGGIGEPLITPATVKRIGYKPLSLVKEKSMHNFFALQLVERDEFEKSKIAKLQRSNLLDLSLCPNALKVLEQAQPYLEENSTIDFSFLPFSRELKKTLKSLSKTHSDLSLTYCHYDAKQVKAFLKEFFLRAKVSIKLVSQDAVLISSSRFFNRLQCVPDHLSPEEALANDAILNYFTENIRQRGRRQSAHWLTQQKDLLESVIAELNLHRLDSLEDDRPVALIPASQLETFKDLLNQRILTIKSAVLAGNLRQLPLLLSFYRYNLAVREPGKFEYEFIQVGSLEEEIQLYACLANSDGERFLPQAMKMLSCNAVATKAKPHSPEYIKAIEWIKALYCPRDDCQSSRTMRS</sequence>
<dbReference type="Gene3D" id="3.40.50.150">
    <property type="entry name" value="Vaccinia Virus protein VP39"/>
    <property type="match status" value="1"/>
</dbReference>
<reference evidence="2 3" key="1">
    <citation type="submission" date="2015-11" db="EMBL/GenBank/DDBJ databases">
        <title>Genomic analysis of 38 Legionella species identifies large and diverse effector repertoires.</title>
        <authorList>
            <person name="Burstein D."/>
            <person name="Amaro F."/>
            <person name="Zusman T."/>
            <person name="Lifshitz Z."/>
            <person name="Cohen O."/>
            <person name="Gilbert J.A."/>
            <person name="Pupko T."/>
            <person name="Shuman H.A."/>
            <person name="Segal G."/>
        </authorList>
    </citation>
    <scope>NUCLEOTIDE SEQUENCE [LARGE SCALE GENOMIC DNA]</scope>
    <source>
        <strain evidence="2 3">BL-540</strain>
    </source>
</reference>
<evidence type="ECO:0000313" key="2">
    <source>
        <dbReference type="EMBL" id="KTD16553.1"/>
    </source>
</evidence>
<dbReference type="EMBL" id="LNYJ01000011">
    <property type="protein sequence ID" value="KTD16553.1"/>
    <property type="molecule type" value="Genomic_DNA"/>
</dbReference>
<dbReference type="STRING" id="456.Ljor_0859"/>
<dbReference type="Pfam" id="PF13847">
    <property type="entry name" value="Methyltransf_31"/>
    <property type="match status" value="1"/>
</dbReference>
<dbReference type="InterPro" id="IPR025714">
    <property type="entry name" value="Methyltranfer_dom"/>
</dbReference>
<protein>
    <recommendedName>
        <fullName evidence="1">Methyltransferase domain-containing protein</fullName>
    </recommendedName>
</protein>
<gene>
    <name evidence="2" type="ORF">Ljor_0859</name>
</gene>
<feature type="domain" description="Methyltransferase" evidence="1">
    <location>
        <begin position="164"/>
        <end position="237"/>
    </location>
</feature>
<dbReference type="SUPFAM" id="SSF53335">
    <property type="entry name" value="S-adenosyl-L-methionine-dependent methyltransferases"/>
    <property type="match status" value="1"/>
</dbReference>
<name>A0A0W0VAA1_9GAMM</name>
<dbReference type="RefSeq" id="WP_058470395.1">
    <property type="nucleotide sequence ID" value="NZ_CAAAIC010000002.1"/>
</dbReference>
<dbReference type="Proteomes" id="UP000055035">
    <property type="component" value="Unassembled WGS sequence"/>
</dbReference>
<organism evidence="2 3">
    <name type="scientific">Legionella jordanis</name>
    <dbReference type="NCBI Taxonomy" id="456"/>
    <lineage>
        <taxon>Bacteria</taxon>
        <taxon>Pseudomonadati</taxon>
        <taxon>Pseudomonadota</taxon>
        <taxon>Gammaproteobacteria</taxon>
        <taxon>Legionellales</taxon>
        <taxon>Legionellaceae</taxon>
        <taxon>Legionella</taxon>
    </lineage>
</organism>
<proteinExistence type="predicted"/>
<evidence type="ECO:0000259" key="1">
    <source>
        <dbReference type="Pfam" id="PF13847"/>
    </source>
</evidence>